<comment type="caution">
    <text evidence="1">The sequence shown here is derived from an EMBL/GenBank/DDBJ whole genome shotgun (WGS) entry which is preliminary data.</text>
</comment>
<evidence type="ECO:0000313" key="2">
    <source>
        <dbReference type="Proteomes" id="UP000480185"/>
    </source>
</evidence>
<proteinExistence type="predicted"/>
<evidence type="ECO:0000313" key="1">
    <source>
        <dbReference type="EMBL" id="MRG85215.1"/>
    </source>
</evidence>
<name>A0A6G1X2T8_9BACI</name>
<reference evidence="1 2" key="1">
    <citation type="submission" date="2019-11" db="EMBL/GenBank/DDBJ databases">
        <authorList>
            <person name="Li J."/>
        </authorList>
    </citation>
    <scope>NUCLEOTIDE SEQUENCE [LARGE SCALE GENOMIC DNA]</scope>
    <source>
        <strain evidence="1 2">J4</strain>
    </source>
</reference>
<dbReference type="OrthoDB" id="2706506at2"/>
<gene>
    <name evidence="1" type="ORF">GH754_02600</name>
</gene>
<dbReference type="Proteomes" id="UP000480185">
    <property type="component" value="Unassembled WGS sequence"/>
</dbReference>
<dbReference type="EMBL" id="WJNH01000001">
    <property type="protein sequence ID" value="MRG85215.1"/>
    <property type="molecule type" value="Genomic_DNA"/>
</dbReference>
<dbReference type="AlphaFoldDB" id="A0A6G1X2T8"/>
<organism evidence="1 2">
    <name type="scientific">Salinibacillus xinjiangensis</name>
    <dbReference type="NCBI Taxonomy" id="1229268"/>
    <lineage>
        <taxon>Bacteria</taxon>
        <taxon>Bacillati</taxon>
        <taxon>Bacillota</taxon>
        <taxon>Bacilli</taxon>
        <taxon>Bacillales</taxon>
        <taxon>Bacillaceae</taxon>
        <taxon>Salinibacillus</taxon>
    </lineage>
</organism>
<sequence length="106" mass="12545">MDKEKFYVSLGTQEISRLKAGNNEDFIIYATPEDVIKLRELFDEMYDADFGSFWRAHVPIKEYHNDQENDDFDQGLINVLQMLYRLGDDQTREHIHSMNVLDNPDD</sequence>
<keyword evidence="1" id="KW-0378">Hydrolase</keyword>
<dbReference type="RefSeq" id="WP_153727151.1">
    <property type="nucleotide sequence ID" value="NZ_WJNH01000001.1"/>
</dbReference>
<keyword evidence="2" id="KW-1185">Reference proteome</keyword>
<protein>
    <submittedName>
        <fullName evidence="1">Hydrolase</fullName>
    </submittedName>
</protein>
<dbReference type="GO" id="GO:0016787">
    <property type="term" value="F:hydrolase activity"/>
    <property type="evidence" value="ECO:0007669"/>
    <property type="project" value="UniProtKB-KW"/>
</dbReference>
<accession>A0A6G1X2T8</accession>